<dbReference type="EMBL" id="QMEY01000007">
    <property type="protein sequence ID" value="RBQ18651.1"/>
    <property type="molecule type" value="Genomic_DNA"/>
</dbReference>
<gene>
    <name evidence="1" type="ORF">DP939_19400</name>
</gene>
<accession>A0A366LXJ4</accession>
<proteinExistence type="predicted"/>
<organism evidence="1 2">
    <name type="scientific">Spongiactinospora rosea</name>
    <dbReference type="NCBI Taxonomy" id="2248750"/>
    <lineage>
        <taxon>Bacteria</taxon>
        <taxon>Bacillati</taxon>
        <taxon>Actinomycetota</taxon>
        <taxon>Actinomycetes</taxon>
        <taxon>Streptosporangiales</taxon>
        <taxon>Streptosporangiaceae</taxon>
        <taxon>Spongiactinospora</taxon>
    </lineage>
</organism>
<keyword evidence="2" id="KW-1185">Reference proteome</keyword>
<reference evidence="1 2" key="1">
    <citation type="submission" date="2018-06" db="EMBL/GenBank/DDBJ databases">
        <title>Sphaerisporangium craniellae sp. nov., isolated from a marine sponge in the South China Sea.</title>
        <authorList>
            <person name="Li L."/>
        </authorList>
    </citation>
    <scope>NUCLEOTIDE SEQUENCE [LARGE SCALE GENOMIC DNA]</scope>
    <source>
        <strain evidence="1 2">LHW63015</strain>
    </source>
</reference>
<evidence type="ECO:0000313" key="1">
    <source>
        <dbReference type="EMBL" id="RBQ18651.1"/>
    </source>
</evidence>
<name>A0A366LXJ4_9ACTN</name>
<dbReference type="AlphaFoldDB" id="A0A366LXJ4"/>
<dbReference type="Proteomes" id="UP000253303">
    <property type="component" value="Unassembled WGS sequence"/>
</dbReference>
<evidence type="ECO:0000313" key="2">
    <source>
        <dbReference type="Proteomes" id="UP000253303"/>
    </source>
</evidence>
<protein>
    <submittedName>
        <fullName evidence="1">Uncharacterized protein</fullName>
    </submittedName>
</protein>
<dbReference type="Gene3D" id="1.10.1900.10">
    <property type="entry name" value="c-terminal domain of poly(a) binding protein"/>
    <property type="match status" value="1"/>
</dbReference>
<dbReference type="SUPFAM" id="SSF158560">
    <property type="entry name" value="BH3980-like"/>
    <property type="match status" value="1"/>
</dbReference>
<sequence length="69" mass="7691">MTMSDADEKGGLLAKAIGPTRRWREYKARVRRLPPDHCAAVEAIEQYMMHFVPTGGDRDAAHRAAPELA</sequence>
<dbReference type="OrthoDB" id="8083683at2"/>
<dbReference type="RefSeq" id="WP_113982123.1">
    <property type="nucleotide sequence ID" value="NZ_QMEY01000007.1"/>
</dbReference>
<comment type="caution">
    <text evidence="1">The sequence shown here is derived from an EMBL/GenBank/DDBJ whole genome shotgun (WGS) entry which is preliminary data.</text>
</comment>